<dbReference type="Proteomes" id="UP000183832">
    <property type="component" value="Unassembled WGS sequence"/>
</dbReference>
<gene>
    <name evidence="1" type="ORF">CLUMA_CG019383</name>
</gene>
<evidence type="ECO:0000313" key="2">
    <source>
        <dbReference type="Proteomes" id="UP000183832"/>
    </source>
</evidence>
<protein>
    <submittedName>
        <fullName evidence="1">CLUMA_CG019383, isoform A</fullName>
    </submittedName>
</protein>
<dbReference type="EMBL" id="CVRI01000066">
    <property type="protein sequence ID" value="CRL06242.1"/>
    <property type="molecule type" value="Genomic_DNA"/>
</dbReference>
<reference evidence="1 2" key="1">
    <citation type="submission" date="2015-04" db="EMBL/GenBank/DDBJ databases">
        <authorList>
            <person name="Syromyatnikov M.Y."/>
            <person name="Popov V.N."/>
        </authorList>
    </citation>
    <scope>NUCLEOTIDE SEQUENCE [LARGE SCALE GENOMIC DNA]</scope>
</reference>
<organism evidence="1 2">
    <name type="scientific">Clunio marinus</name>
    <dbReference type="NCBI Taxonomy" id="568069"/>
    <lineage>
        <taxon>Eukaryota</taxon>
        <taxon>Metazoa</taxon>
        <taxon>Ecdysozoa</taxon>
        <taxon>Arthropoda</taxon>
        <taxon>Hexapoda</taxon>
        <taxon>Insecta</taxon>
        <taxon>Pterygota</taxon>
        <taxon>Neoptera</taxon>
        <taxon>Endopterygota</taxon>
        <taxon>Diptera</taxon>
        <taxon>Nematocera</taxon>
        <taxon>Chironomoidea</taxon>
        <taxon>Chironomidae</taxon>
        <taxon>Clunio</taxon>
    </lineage>
</organism>
<keyword evidence="2" id="KW-1185">Reference proteome</keyword>
<dbReference type="AlphaFoldDB" id="A0A1J1J2Q4"/>
<sequence length="67" mass="7708">MSQTVMVENHKFLTDKTLLIRKSRNLHPPPTESDSRKYLLIQPSIRLQSPFVTSSTIVPSLIPLRSY</sequence>
<proteinExistence type="predicted"/>
<accession>A0A1J1J2Q4</accession>
<evidence type="ECO:0000313" key="1">
    <source>
        <dbReference type="EMBL" id="CRL06242.1"/>
    </source>
</evidence>
<name>A0A1J1J2Q4_9DIPT</name>